<evidence type="ECO:0000256" key="5">
    <source>
        <dbReference type="ARBA" id="ARBA00023002"/>
    </source>
</evidence>
<comment type="caution">
    <text evidence="9">The sequence shown here is derived from an EMBL/GenBank/DDBJ whole genome shotgun (WGS) entry which is preliminary data.</text>
</comment>
<feature type="domain" description="Enoyl reductase (ER)" evidence="8">
    <location>
        <begin position="9"/>
        <end position="352"/>
    </location>
</feature>
<dbReference type="Proteomes" id="UP001360560">
    <property type="component" value="Unassembled WGS sequence"/>
</dbReference>
<dbReference type="AlphaFoldDB" id="A0AAV5QIR2"/>
<name>A0AAV5QIR2_9ASCO</name>
<dbReference type="InterPro" id="IPR013149">
    <property type="entry name" value="ADH-like_C"/>
</dbReference>
<dbReference type="PANTHER" id="PTHR43161:SF4">
    <property type="entry name" value="D-XYLULOSE REDUCTASE"/>
    <property type="match status" value="1"/>
</dbReference>
<accession>A0AAV5QIR2</accession>
<dbReference type="SUPFAM" id="SSF51735">
    <property type="entry name" value="NAD(P)-binding Rossmann-fold domains"/>
    <property type="match status" value="1"/>
</dbReference>
<evidence type="ECO:0000313" key="10">
    <source>
        <dbReference type="Proteomes" id="UP001360560"/>
    </source>
</evidence>
<evidence type="ECO:0000256" key="2">
    <source>
        <dbReference type="ARBA" id="ARBA00008072"/>
    </source>
</evidence>
<dbReference type="Pfam" id="PF00107">
    <property type="entry name" value="ADH_zinc_N"/>
    <property type="match status" value="1"/>
</dbReference>
<sequence>MDNLSLQVTPDHRLVLENAPFPTLSAHCVVIHPRCTGVCGTDLHWYKNGAIGEMVVHDNMIIGHEAAGDIVAVGSAVQGFKVGDRVAIEPQMPCMKCHYCRDGKLNLCLEVAFMGCVDRQGPTPGSLQRFVSHDARFVHKIPDSMTYSQAALVEPVSVGYRGVQRSTIELGKGVVVLGAGPIGLSTLILARAKGATPLVVTDIDDRKLEFAKQLVPEVQIYKVDPKLDEVANATRCRNLFFGNTEYQAPPAVLECTGIASSIITGAYLVRRGGCLTVIGVGKSTVDKFPFMHLSFAEIDVKFVNRYYDTWPAVINLIANKIINVDPMVTHTFPLEQAKKALDTCADPNTLTVKVQIEDNTKVVLPDCYKNVHHL</sequence>
<dbReference type="PANTHER" id="PTHR43161">
    <property type="entry name" value="SORBITOL DEHYDROGENASE"/>
    <property type="match status" value="1"/>
</dbReference>
<dbReference type="Gene3D" id="3.40.50.720">
    <property type="entry name" value="NAD(P)-binding Rossmann-like Domain"/>
    <property type="match status" value="1"/>
</dbReference>
<comment type="cofactor">
    <cofactor evidence="1 7">
        <name>Zn(2+)</name>
        <dbReference type="ChEBI" id="CHEBI:29105"/>
    </cofactor>
</comment>
<dbReference type="GO" id="GO:0003939">
    <property type="term" value="F:L-iditol 2-dehydrogenase (NAD+) activity"/>
    <property type="evidence" value="ECO:0007669"/>
    <property type="project" value="TreeGrafter"/>
</dbReference>
<dbReference type="InterPro" id="IPR002328">
    <property type="entry name" value="ADH_Zn_CS"/>
</dbReference>
<keyword evidence="4 7" id="KW-0862">Zinc</keyword>
<evidence type="ECO:0000259" key="8">
    <source>
        <dbReference type="SMART" id="SM00829"/>
    </source>
</evidence>
<protein>
    <recommendedName>
        <fullName evidence="8">Enoyl reductase (ER) domain-containing protein</fullName>
    </recommendedName>
</protein>
<dbReference type="InterPro" id="IPR020843">
    <property type="entry name" value="ER"/>
</dbReference>
<dbReference type="SUPFAM" id="SSF50129">
    <property type="entry name" value="GroES-like"/>
    <property type="match status" value="1"/>
</dbReference>
<evidence type="ECO:0000256" key="3">
    <source>
        <dbReference type="ARBA" id="ARBA00022723"/>
    </source>
</evidence>
<dbReference type="Gene3D" id="3.90.180.10">
    <property type="entry name" value="Medium-chain alcohol dehydrogenases, catalytic domain"/>
    <property type="match status" value="1"/>
</dbReference>
<evidence type="ECO:0000313" key="9">
    <source>
        <dbReference type="EMBL" id="GMM34825.1"/>
    </source>
</evidence>
<dbReference type="FunFam" id="3.40.50.720:FF:000068">
    <property type="entry name" value="Sorbitol dehydrogenase"/>
    <property type="match status" value="1"/>
</dbReference>
<comment type="similarity">
    <text evidence="2 7">Belongs to the zinc-containing alcohol dehydrogenase family.</text>
</comment>
<keyword evidence="5" id="KW-0560">Oxidoreductase</keyword>
<dbReference type="InterPro" id="IPR045306">
    <property type="entry name" value="SDH-like"/>
</dbReference>
<dbReference type="PROSITE" id="PS00059">
    <property type="entry name" value="ADH_ZINC"/>
    <property type="match status" value="1"/>
</dbReference>
<dbReference type="GeneID" id="90072804"/>
<keyword evidence="6" id="KW-0520">NAD</keyword>
<gene>
    <name evidence="9" type="ORF">DASC09_021500</name>
</gene>
<evidence type="ECO:0000256" key="4">
    <source>
        <dbReference type="ARBA" id="ARBA00022833"/>
    </source>
</evidence>
<dbReference type="Pfam" id="PF08240">
    <property type="entry name" value="ADH_N"/>
    <property type="match status" value="1"/>
</dbReference>
<evidence type="ECO:0000256" key="7">
    <source>
        <dbReference type="RuleBase" id="RU361277"/>
    </source>
</evidence>
<keyword evidence="3 7" id="KW-0479">Metal-binding</keyword>
<dbReference type="RefSeq" id="XP_064851825.1">
    <property type="nucleotide sequence ID" value="XM_064995753.1"/>
</dbReference>
<dbReference type="InterPro" id="IPR013154">
    <property type="entry name" value="ADH-like_N"/>
</dbReference>
<keyword evidence="10" id="KW-1185">Reference proteome</keyword>
<evidence type="ECO:0000256" key="6">
    <source>
        <dbReference type="ARBA" id="ARBA00023027"/>
    </source>
</evidence>
<dbReference type="EMBL" id="BTFZ01000003">
    <property type="protein sequence ID" value="GMM34825.1"/>
    <property type="molecule type" value="Genomic_DNA"/>
</dbReference>
<dbReference type="InterPro" id="IPR011032">
    <property type="entry name" value="GroES-like_sf"/>
</dbReference>
<dbReference type="GO" id="GO:0006062">
    <property type="term" value="P:sorbitol catabolic process"/>
    <property type="evidence" value="ECO:0007669"/>
    <property type="project" value="TreeGrafter"/>
</dbReference>
<evidence type="ECO:0000256" key="1">
    <source>
        <dbReference type="ARBA" id="ARBA00001947"/>
    </source>
</evidence>
<dbReference type="SMART" id="SM00829">
    <property type="entry name" value="PKS_ER"/>
    <property type="match status" value="1"/>
</dbReference>
<reference evidence="9 10" key="1">
    <citation type="journal article" date="2023" name="Elife">
        <title>Identification of key yeast species and microbe-microbe interactions impacting larval growth of Drosophila in the wild.</title>
        <authorList>
            <person name="Mure A."/>
            <person name="Sugiura Y."/>
            <person name="Maeda R."/>
            <person name="Honda K."/>
            <person name="Sakurai N."/>
            <person name="Takahashi Y."/>
            <person name="Watada M."/>
            <person name="Katoh T."/>
            <person name="Gotoh A."/>
            <person name="Gotoh Y."/>
            <person name="Taniguchi I."/>
            <person name="Nakamura K."/>
            <person name="Hayashi T."/>
            <person name="Katayama T."/>
            <person name="Uemura T."/>
            <person name="Hattori Y."/>
        </authorList>
    </citation>
    <scope>NUCLEOTIDE SEQUENCE [LARGE SCALE GENOMIC DNA]</scope>
    <source>
        <strain evidence="9 10">SC-9</strain>
    </source>
</reference>
<proteinExistence type="inferred from homology"/>
<dbReference type="CDD" id="cd05285">
    <property type="entry name" value="sorbitol_DH"/>
    <property type="match status" value="1"/>
</dbReference>
<dbReference type="GO" id="GO:0008270">
    <property type="term" value="F:zinc ion binding"/>
    <property type="evidence" value="ECO:0007669"/>
    <property type="project" value="InterPro"/>
</dbReference>
<dbReference type="InterPro" id="IPR036291">
    <property type="entry name" value="NAD(P)-bd_dom_sf"/>
</dbReference>
<organism evidence="9 10">
    <name type="scientific">Saccharomycopsis crataegensis</name>
    <dbReference type="NCBI Taxonomy" id="43959"/>
    <lineage>
        <taxon>Eukaryota</taxon>
        <taxon>Fungi</taxon>
        <taxon>Dikarya</taxon>
        <taxon>Ascomycota</taxon>
        <taxon>Saccharomycotina</taxon>
        <taxon>Saccharomycetes</taxon>
        <taxon>Saccharomycopsidaceae</taxon>
        <taxon>Saccharomycopsis</taxon>
    </lineage>
</organism>